<reference evidence="2" key="1">
    <citation type="submission" date="2022-11" db="EMBL/GenBank/DDBJ databases">
        <authorList>
            <person name="Petersen C."/>
        </authorList>
    </citation>
    <scope>NUCLEOTIDE SEQUENCE</scope>
    <source>
        <strain evidence="2">IBT 34128</strain>
    </source>
</reference>
<sequence length="240" mass="25943">MNVISYQLSPSSSWLPGSGPSLYRTNHIQRGREWLFIHFELLNASNRTHLSHQSANVSEHLQRPTTYITRDISVEAVDPAVSMPTSTATAATSVSTVSAPASAISKPGNRQTASPVPPLNRASRTSLTWVVLNNGDLITTTQQVLGILQLGSAPDPDGGFRLGQNTLGNGFPGQQYTKQTGTLAINGVSSRFEEQIHIHLCNNSNSGVHKILDQQHRDNFRVSSSVDLSSLGKPNAEMMC</sequence>
<accession>A0A9W9F062</accession>
<comment type="caution">
    <text evidence="2">The sequence shown here is derived from an EMBL/GenBank/DDBJ whole genome shotgun (WGS) entry which is preliminary data.</text>
</comment>
<dbReference type="RefSeq" id="XP_056509335.1">
    <property type="nucleotide sequence ID" value="XM_056656535.1"/>
</dbReference>
<proteinExistence type="predicted"/>
<reference evidence="2" key="2">
    <citation type="journal article" date="2023" name="IMA Fungus">
        <title>Comparative genomic study of the Penicillium genus elucidates a diverse pangenome and 15 lateral gene transfer events.</title>
        <authorList>
            <person name="Petersen C."/>
            <person name="Sorensen T."/>
            <person name="Nielsen M.R."/>
            <person name="Sondergaard T.E."/>
            <person name="Sorensen J.L."/>
            <person name="Fitzpatrick D.A."/>
            <person name="Frisvad J.C."/>
            <person name="Nielsen K.L."/>
        </authorList>
    </citation>
    <scope>NUCLEOTIDE SEQUENCE</scope>
    <source>
        <strain evidence="2">IBT 34128</strain>
    </source>
</reference>
<dbReference type="Proteomes" id="UP001141434">
    <property type="component" value="Unassembled WGS sequence"/>
</dbReference>
<organism evidence="2 3">
    <name type="scientific">Penicillium alfredii</name>
    <dbReference type="NCBI Taxonomy" id="1506179"/>
    <lineage>
        <taxon>Eukaryota</taxon>
        <taxon>Fungi</taxon>
        <taxon>Dikarya</taxon>
        <taxon>Ascomycota</taxon>
        <taxon>Pezizomycotina</taxon>
        <taxon>Eurotiomycetes</taxon>
        <taxon>Eurotiomycetidae</taxon>
        <taxon>Eurotiales</taxon>
        <taxon>Aspergillaceae</taxon>
        <taxon>Penicillium</taxon>
    </lineage>
</organism>
<gene>
    <name evidence="2" type="ORF">NUU61_006007</name>
</gene>
<evidence type="ECO:0000256" key="1">
    <source>
        <dbReference type="SAM" id="MobiDB-lite"/>
    </source>
</evidence>
<dbReference type="AlphaFoldDB" id="A0A9W9F062"/>
<dbReference type="GeneID" id="81395704"/>
<evidence type="ECO:0000313" key="2">
    <source>
        <dbReference type="EMBL" id="KAJ5091137.1"/>
    </source>
</evidence>
<keyword evidence="3" id="KW-1185">Reference proteome</keyword>
<name>A0A9W9F062_9EURO</name>
<protein>
    <submittedName>
        <fullName evidence="2">Uncharacterized protein</fullName>
    </submittedName>
</protein>
<dbReference type="EMBL" id="JAPMSZ010000009">
    <property type="protein sequence ID" value="KAJ5091137.1"/>
    <property type="molecule type" value="Genomic_DNA"/>
</dbReference>
<dbReference type="OrthoDB" id="4932058at2759"/>
<evidence type="ECO:0000313" key="3">
    <source>
        <dbReference type="Proteomes" id="UP001141434"/>
    </source>
</evidence>
<feature type="region of interest" description="Disordered" evidence="1">
    <location>
        <begin position="101"/>
        <end position="120"/>
    </location>
</feature>